<dbReference type="Proteomes" id="UP000291124">
    <property type="component" value="Chromosome"/>
</dbReference>
<evidence type="ECO:0000313" key="1">
    <source>
        <dbReference type="EMBL" id="QBN17272.1"/>
    </source>
</evidence>
<gene>
    <name evidence="1" type="ORF">E1750_00110</name>
</gene>
<reference evidence="2" key="1">
    <citation type="submission" date="2019-03" db="EMBL/GenBank/DDBJ databases">
        <title>Flavobacterium sp.</title>
        <authorList>
            <person name="Kim H."/>
        </authorList>
    </citation>
    <scope>NUCLEOTIDE SEQUENCE [LARGE SCALE GENOMIC DNA]</scope>
    <source>
        <strain evidence="2">GS13</strain>
    </source>
</reference>
<sequence length="285" mass="33241">MSILHYIKTKEPINFVILQKVIERTLEDVKYEQRSETLCYFWIDEASTRGVDVSLEEENWIELRNTGFSSKEDYLLTNELANSICNLYDGQLYIDNEEYDEESDDASLEYIPKEHPLFTTEDMEAIPHTDTQVVSAMALQLQQTITLFCPIRKVHFGPELLGKLSEKSNEELTILLHKIILYVNYQIPNYEYGNVLEMGEGEDKKTLKLLANQSNCIIDKYDFILFQKEDDKIIAITNDTLNTILPKSWQRVDEYTIVATILPEDEFINLVAQAEKLNQYNELRK</sequence>
<dbReference type="AlphaFoldDB" id="A0A4V1AG96"/>
<accession>A0A4V1AG96</accession>
<keyword evidence="2" id="KW-1185">Reference proteome</keyword>
<name>A0A4V1AG96_9FLAO</name>
<protein>
    <submittedName>
        <fullName evidence="1">Uncharacterized protein</fullName>
    </submittedName>
</protein>
<dbReference type="RefSeq" id="WP_133274804.1">
    <property type="nucleotide sequence ID" value="NZ_CP037933.1"/>
</dbReference>
<organism evidence="1 2">
    <name type="scientific">Flavobacterium nackdongense</name>
    <dbReference type="NCBI Taxonomy" id="2547394"/>
    <lineage>
        <taxon>Bacteria</taxon>
        <taxon>Pseudomonadati</taxon>
        <taxon>Bacteroidota</taxon>
        <taxon>Flavobacteriia</taxon>
        <taxon>Flavobacteriales</taxon>
        <taxon>Flavobacteriaceae</taxon>
        <taxon>Flavobacterium</taxon>
    </lineage>
</organism>
<proteinExistence type="predicted"/>
<dbReference type="OrthoDB" id="9838654at2"/>
<dbReference type="KEGG" id="fnk:E1750_00110"/>
<dbReference type="EMBL" id="CP037933">
    <property type="protein sequence ID" value="QBN17272.1"/>
    <property type="molecule type" value="Genomic_DNA"/>
</dbReference>
<evidence type="ECO:0000313" key="2">
    <source>
        <dbReference type="Proteomes" id="UP000291124"/>
    </source>
</evidence>